<dbReference type="Proteomes" id="UP000287651">
    <property type="component" value="Unassembled WGS sequence"/>
</dbReference>
<accession>A0A426ZGT5</accession>
<protein>
    <submittedName>
        <fullName evidence="1">Uncharacterized protein</fullName>
    </submittedName>
</protein>
<evidence type="ECO:0000313" key="1">
    <source>
        <dbReference type="EMBL" id="RRT63193.1"/>
    </source>
</evidence>
<reference evidence="1 2" key="1">
    <citation type="journal article" date="2014" name="Agronomy (Basel)">
        <title>A Draft Genome Sequence for Ensete ventricosum, the Drought-Tolerant Tree Against Hunger.</title>
        <authorList>
            <person name="Harrison J."/>
            <person name="Moore K.A."/>
            <person name="Paszkiewicz K."/>
            <person name="Jones T."/>
            <person name="Grant M."/>
            <person name="Ambacheew D."/>
            <person name="Muzemil S."/>
            <person name="Studholme D.J."/>
        </authorList>
    </citation>
    <scope>NUCLEOTIDE SEQUENCE [LARGE SCALE GENOMIC DNA]</scope>
</reference>
<organism evidence="1 2">
    <name type="scientific">Ensete ventricosum</name>
    <name type="common">Abyssinian banana</name>
    <name type="synonym">Musa ensete</name>
    <dbReference type="NCBI Taxonomy" id="4639"/>
    <lineage>
        <taxon>Eukaryota</taxon>
        <taxon>Viridiplantae</taxon>
        <taxon>Streptophyta</taxon>
        <taxon>Embryophyta</taxon>
        <taxon>Tracheophyta</taxon>
        <taxon>Spermatophyta</taxon>
        <taxon>Magnoliopsida</taxon>
        <taxon>Liliopsida</taxon>
        <taxon>Zingiberales</taxon>
        <taxon>Musaceae</taxon>
        <taxon>Ensete</taxon>
    </lineage>
</organism>
<dbReference type="AlphaFoldDB" id="A0A426ZGT5"/>
<comment type="caution">
    <text evidence="1">The sequence shown here is derived from an EMBL/GenBank/DDBJ whole genome shotgun (WGS) entry which is preliminary data.</text>
</comment>
<dbReference type="EMBL" id="AMZH03006686">
    <property type="protein sequence ID" value="RRT63193.1"/>
    <property type="molecule type" value="Genomic_DNA"/>
</dbReference>
<proteinExistence type="predicted"/>
<name>A0A426ZGT5_ENSVE</name>
<gene>
    <name evidence="1" type="ORF">B296_00004017</name>
</gene>
<evidence type="ECO:0000313" key="2">
    <source>
        <dbReference type="Proteomes" id="UP000287651"/>
    </source>
</evidence>
<sequence>MGLITHNMIYVCIDTSPCPVIVDLIVIGSDALALPFCPHPTVGAAAAVVLCVVGSRLADKRPPLWQASLPLGGSSFGCCAHSSLPYELAPLWALPLRVLPTPASTTPASASHAHGLPRLLVAALVTSAYACWRLPLAGWPRAASPTGPLAVAGYPCRGPGHGWLPFLTTFTSKIQQQCVERFYVIQSHRMQIKSSCNDWVMRKL</sequence>